<keyword evidence="2" id="KW-1185">Reference proteome</keyword>
<proteinExistence type="predicted"/>
<protein>
    <submittedName>
        <fullName evidence="1">Uncharacterized protein DUF1569</fullName>
    </submittedName>
</protein>
<dbReference type="AlphaFoldDB" id="A0A2P8HDN5"/>
<dbReference type="InterPro" id="IPR034660">
    <property type="entry name" value="DinB/YfiT-like"/>
</dbReference>
<gene>
    <name evidence="1" type="ORF">CLV51_106211</name>
</gene>
<dbReference type="RefSeq" id="WP_106530624.1">
    <property type="nucleotide sequence ID" value="NZ_PYAW01000006.1"/>
</dbReference>
<accession>A0A2P8HDN5</accession>
<sequence>MSLPNIFTQTVAENIISRINQLTPGTKPNWGKMNVAQMLAHCNVTYELIYEDKHPQPNFFMKFILKSFIKKVVVSEQPYKHSSQTAPAFLIKDDRDFEKEKNRLINYINKTKDLGETYFENKSSHSFGPLNKHEWNNMFYKHLDHHLTQFGV</sequence>
<dbReference type="InterPro" id="IPR011463">
    <property type="entry name" value="DUF1569"/>
</dbReference>
<dbReference type="Gene3D" id="1.20.120.450">
    <property type="entry name" value="dinb family like domain"/>
    <property type="match status" value="1"/>
</dbReference>
<dbReference type="Pfam" id="PF07606">
    <property type="entry name" value="DUF1569"/>
    <property type="match status" value="1"/>
</dbReference>
<comment type="caution">
    <text evidence="1">The sequence shown here is derived from an EMBL/GenBank/DDBJ whole genome shotgun (WGS) entry which is preliminary data.</text>
</comment>
<dbReference type="OrthoDB" id="2599194at2"/>
<evidence type="ECO:0000313" key="1">
    <source>
        <dbReference type="EMBL" id="PSL44345.1"/>
    </source>
</evidence>
<evidence type="ECO:0000313" key="2">
    <source>
        <dbReference type="Proteomes" id="UP000240971"/>
    </source>
</evidence>
<name>A0A2P8HDN5_CHINA</name>
<reference evidence="1 2" key="1">
    <citation type="submission" date="2018-03" db="EMBL/GenBank/DDBJ databases">
        <title>Genomic Encyclopedia of Archaeal and Bacterial Type Strains, Phase II (KMG-II): from individual species to whole genera.</title>
        <authorList>
            <person name="Goeker M."/>
        </authorList>
    </citation>
    <scope>NUCLEOTIDE SEQUENCE [LARGE SCALE GENOMIC DNA]</scope>
    <source>
        <strain evidence="1 2">DSM 24859</strain>
    </source>
</reference>
<dbReference type="EMBL" id="PYAW01000006">
    <property type="protein sequence ID" value="PSL44345.1"/>
    <property type="molecule type" value="Genomic_DNA"/>
</dbReference>
<dbReference type="Proteomes" id="UP000240971">
    <property type="component" value="Unassembled WGS sequence"/>
</dbReference>
<organism evidence="1 2">
    <name type="scientific">Chitinophaga niastensis</name>
    <dbReference type="NCBI Taxonomy" id="536980"/>
    <lineage>
        <taxon>Bacteria</taxon>
        <taxon>Pseudomonadati</taxon>
        <taxon>Bacteroidota</taxon>
        <taxon>Chitinophagia</taxon>
        <taxon>Chitinophagales</taxon>
        <taxon>Chitinophagaceae</taxon>
        <taxon>Chitinophaga</taxon>
    </lineage>
</organism>